<evidence type="ECO:0000313" key="6">
    <source>
        <dbReference type="EMBL" id="KAF7309395.1"/>
    </source>
</evidence>
<dbReference type="GO" id="GO:0016787">
    <property type="term" value="F:hydrolase activity"/>
    <property type="evidence" value="ECO:0007669"/>
    <property type="project" value="UniProtKB-KW"/>
</dbReference>
<comment type="caution">
    <text evidence="6">The sequence shown here is derived from an EMBL/GenBank/DDBJ whole genome shotgun (WGS) entry which is preliminary data.</text>
</comment>
<protein>
    <submittedName>
        <fullName evidence="6">p-loop containing nucleoside triphosphate hydrolase protein</fullName>
    </submittedName>
</protein>
<dbReference type="GO" id="GO:0005739">
    <property type="term" value="C:mitochondrion"/>
    <property type="evidence" value="ECO:0007669"/>
    <property type="project" value="TreeGrafter"/>
</dbReference>
<proteinExistence type="predicted"/>
<name>A0A8H6SZX5_9AGAR</name>
<keyword evidence="4" id="KW-0342">GTP-binding</keyword>
<evidence type="ECO:0000313" key="7">
    <source>
        <dbReference type="Proteomes" id="UP000636479"/>
    </source>
</evidence>
<dbReference type="OrthoDB" id="391988at2759"/>
<dbReference type="CDD" id="cd01876">
    <property type="entry name" value="YihA_EngB"/>
    <property type="match status" value="1"/>
</dbReference>
<dbReference type="PROSITE" id="PS51706">
    <property type="entry name" value="G_ENGB"/>
    <property type="match status" value="1"/>
</dbReference>
<accession>A0A8H6SZX5</accession>
<gene>
    <name evidence="6" type="ORF">MIND_00310300</name>
</gene>
<dbReference type="RefSeq" id="XP_037222845.1">
    <property type="nucleotide sequence ID" value="XM_037359960.1"/>
</dbReference>
<keyword evidence="6" id="KW-0378">Hydrolase</keyword>
<dbReference type="InterPro" id="IPR052279">
    <property type="entry name" value="EngB_GTPase"/>
</dbReference>
<dbReference type="Gene3D" id="3.40.50.300">
    <property type="entry name" value="P-loop containing nucleotide triphosphate hydrolases"/>
    <property type="match status" value="1"/>
</dbReference>
<evidence type="ECO:0000256" key="2">
    <source>
        <dbReference type="ARBA" id="ARBA00022741"/>
    </source>
</evidence>
<dbReference type="Pfam" id="PF01926">
    <property type="entry name" value="MMR_HSR1"/>
    <property type="match status" value="1"/>
</dbReference>
<evidence type="ECO:0000256" key="3">
    <source>
        <dbReference type="ARBA" id="ARBA00022842"/>
    </source>
</evidence>
<feature type="domain" description="EngB-type G" evidence="5">
    <location>
        <begin position="58"/>
        <end position="245"/>
    </location>
</feature>
<dbReference type="PANTHER" id="PTHR46498:SF1">
    <property type="entry name" value="GTP-BINDING PROTEIN 8"/>
    <property type="match status" value="1"/>
</dbReference>
<organism evidence="6 7">
    <name type="scientific">Mycena indigotica</name>
    <dbReference type="NCBI Taxonomy" id="2126181"/>
    <lineage>
        <taxon>Eukaryota</taxon>
        <taxon>Fungi</taxon>
        <taxon>Dikarya</taxon>
        <taxon>Basidiomycota</taxon>
        <taxon>Agaricomycotina</taxon>
        <taxon>Agaricomycetes</taxon>
        <taxon>Agaricomycetidae</taxon>
        <taxon>Agaricales</taxon>
        <taxon>Marasmiineae</taxon>
        <taxon>Mycenaceae</taxon>
        <taxon>Mycena</taxon>
    </lineage>
</organism>
<keyword evidence="2" id="KW-0547">Nucleotide-binding</keyword>
<dbReference type="EMBL" id="JACAZF010000003">
    <property type="protein sequence ID" value="KAF7309395.1"/>
    <property type="molecule type" value="Genomic_DNA"/>
</dbReference>
<evidence type="ECO:0000256" key="1">
    <source>
        <dbReference type="ARBA" id="ARBA00022723"/>
    </source>
</evidence>
<dbReference type="Proteomes" id="UP000636479">
    <property type="component" value="Unassembled WGS sequence"/>
</dbReference>
<dbReference type="GO" id="GO:0046872">
    <property type="term" value="F:metal ion binding"/>
    <property type="evidence" value="ECO:0007669"/>
    <property type="project" value="UniProtKB-KW"/>
</dbReference>
<dbReference type="GeneID" id="59342476"/>
<dbReference type="SUPFAM" id="SSF52540">
    <property type="entry name" value="P-loop containing nucleoside triphosphate hydrolases"/>
    <property type="match status" value="1"/>
</dbReference>
<sequence length="265" mass="29420">MSLALIHAKPNRATIIVAQRRLLSLATKYEHPSLNLWFNNARYLVSASSPASIPKLEGEPEVVIVGRANVGKSTMLNLLLTRNKLVTTSSKPGGTKELKFFRVEITAGVTTKPLVLVDSPGYGSRGRAHWGQLFDQYIQERKQLKRIYICFNARHMLKDTDLAMLEHLSKAANGRWTIQPIFTKIDAIPENRASSHILQMIEDLEKVADPTLVHKPFMTGMVRGSGVLGVGIVGLKKDLARVAGLVKPIEEIEEPQTKLKLDVLL</sequence>
<dbReference type="InterPro" id="IPR006073">
    <property type="entry name" value="GTP-bd"/>
</dbReference>
<dbReference type="GO" id="GO:0005525">
    <property type="term" value="F:GTP binding"/>
    <property type="evidence" value="ECO:0007669"/>
    <property type="project" value="UniProtKB-KW"/>
</dbReference>
<dbReference type="InterPro" id="IPR027417">
    <property type="entry name" value="P-loop_NTPase"/>
</dbReference>
<keyword evidence="3" id="KW-0460">Magnesium</keyword>
<dbReference type="PANTHER" id="PTHR46498">
    <property type="entry name" value="GTP-BINDING PROTEIN 8"/>
    <property type="match status" value="1"/>
</dbReference>
<evidence type="ECO:0000259" key="5">
    <source>
        <dbReference type="PROSITE" id="PS51706"/>
    </source>
</evidence>
<keyword evidence="1" id="KW-0479">Metal-binding</keyword>
<dbReference type="AlphaFoldDB" id="A0A8H6SZX5"/>
<dbReference type="InterPro" id="IPR030393">
    <property type="entry name" value="G_ENGB_dom"/>
</dbReference>
<evidence type="ECO:0000256" key="4">
    <source>
        <dbReference type="ARBA" id="ARBA00023134"/>
    </source>
</evidence>
<keyword evidence="7" id="KW-1185">Reference proteome</keyword>
<reference evidence="6" key="1">
    <citation type="submission" date="2020-05" db="EMBL/GenBank/DDBJ databases">
        <title>Mycena genomes resolve the evolution of fungal bioluminescence.</title>
        <authorList>
            <person name="Tsai I.J."/>
        </authorList>
    </citation>
    <scope>NUCLEOTIDE SEQUENCE</scope>
    <source>
        <strain evidence="6">171206Taipei</strain>
    </source>
</reference>